<name>A0A9Q0ASJ3_9PEZI</name>
<organism evidence="1 2">
    <name type="scientific">Colletotrichum abscissum</name>
    <dbReference type="NCBI Taxonomy" id="1671311"/>
    <lineage>
        <taxon>Eukaryota</taxon>
        <taxon>Fungi</taxon>
        <taxon>Dikarya</taxon>
        <taxon>Ascomycota</taxon>
        <taxon>Pezizomycotina</taxon>
        <taxon>Sordariomycetes</taxon>
        <taxon>Hypocreomycetidae</taxon>
        <taxon>Glomerellales</taxon>
        <taxon>Glomerellaceae</taxon>
        <taxon>Colletotrichum</taxon>
        <taxon>Colletotrichum acutatum species complex</taxon>
    </lineage>
</organism>
<evidence type="ECO:0000313" key="1">
    <source>
        <dbReference type="EMBL" id="KAI3526999.1"/>
    </source>
</evidence>
<gene>
    <name evidence="1" type="ORF">CABS02_15464</name>
</gene>
<reference evidence="1" key="1">
    <citation type="submission" date="2019-01" db="EMBL/GenBank/DDBJ databases">
        <title>Colletotrichum abscissum LGMF1257.</title>
        <authorList>
            <person name="Baroncelli R."/>
        </authorList>
    </citation>
    <scope>NUCLEOTIDE SEQUENCE</scope>
    <source>
        <strain evidence="1">Ca142</strain>
    </source>
</reference>
<dbReference type="Proteomes" id="UP001056436">
    <property type="component" value="Unassembled WGS sequence"/>
</dbReference>
<evidence type="ECO:0000313" key="2">
    <source>
        <dbReference type="Proteomes" id="UP001056436"/>
    </source>
</evidence>
<dbReference type="AlphaFoldDB" id="A0A9Q0ASJ3"/>
<comment type="caution">
    <text evidence="1">The sequence shown here is derived from an EMBL/GenBank/DDBJ whole genome shotgun (WGS) entry which is preliminary data.</text>
</comment>
<keyword evidence="2" id="KW-1185">Reference proteome</keyword>
<sequence>MDDQVVTSHAYTICRRNFLVNGDWEKLGESGMFVAEFLLWMYALMRITYSSQVRSWQLFLTQTQKLERVVHDAAQRLCDEFPTHCGCSQSDIRTGYSIYRPDRARQAKTKDADDARAQTGQNTWFLSMLSPDLPAEQKIDERQYGEADVSLVAVTETIATVLDLVYVLYAEEYGYSGED</sequence>
<accession>A0A9Q0ASJ3</accession>
<dbReference type="OrthoDB" id="10391467at2759"/>
<protein>
    <submittedName>
        <fullName evidence="1">Uncharacterized protein</fullName>
    </submittedName>
</protein>
<dbReference type="EMBL" id="SDAQ01000359">
    <property type="protein sequence ID" value="KAI3526999.1"/>
    <property type="molecule type" value="Genomic_DNA"/>
</dbReference>
<proteinExistence type="predicted"/>